<dbReference type="InterPro" id="IPR053009">
    <property type="entry name" value="Xanthocillin_Biosynth-Assoc"/>
</dbReference>
<feature type="transmembrane region" description="Helical" evidence="5">
    <location>
        <begin position="130"/>
        <end position="153"/>
    </location>
</feature>
<dbReference type="eggNOG" id="KOG2886">
    <property type="taxonomic scope" value="Eukaryota"/>
</dbReference>
<dbReference type="Proteomes" id="UP000008066">
    <property type="component" value="Unassembled WGS sequence"/>
</dbReference>
<protein>
    <recommendedName>
        <fullName evidence="6">TMEM205-like domain-containing protein</fullName>
    </recommendedName>
</protein>
<dbReference type="KEGG" id="cthr:CTHT_0025320"/>
<reference evidence="7 8" key="1">
    <citation type="journal article" date="2011" name="Cell">
        <title>Insight into structure and assembly of the nuclear pore complex by utilizing the genome of a eukaryotic thermophile.</title>
        <authorList>
            <person name="Amlacher S."/>
            <person name="Sarges P."/>
            <person name="Flemming D."/>
            <person name="van Noort V."/>
            <person name="Kunze R."/>
            <person name="Devos D.P."/>
            <person name="Arumugam M."/>
            <person name="Bork P."/>
            <person name="Hurt E."/>
        </authorList>
    </citation>
    <scope>NUCLEOTIDE SEQUENCE [LARGE SCALE GENOMIC DNA]</scope>
    <source>
        <strain evidence="8">DSM 1495 / CBS 144.50 / IMI 039719</strain>
    </source>
</reference>
<dbReference type="GO" id="GO:0016020">
    <property type="term" value="C:membrane"/>
    <property type="evidence" value="ECO:0007669"/>
    <property type="project" value="UniProtKB-SubCell"/>
</dbReference>
<keyword evidence="2 5" id="KW-0812">Transmembrane</keyword>
<keyword evidence="3 5" id="KW-1133">Transmembrane helix</keyword>
<dbReference type="Pfam" id="PF13664">
    <property type="entry name" value="DUF4149"/>
    <property type="match status" value="1"/>
</dbReference>
<feature type="domain" description="TMEM205-like" evidence="6">
    <location>
        <begin position="53"/>
        <end position="163"/>
    </location>
</feature>
<dbReference type="AlphaFoldDB" id="G0S5Y0"/>
<feature type="transmembrane region" description="Helical" evidence="5">
    <location>
        <begin position="89"/>
        <end position="110"/>
    </location>
</feature>
<comment type="subcellular location">
    <subcellularLocation>
        <location evidence="1">Membrane</location>
    </subcellularLocation>
</comment>
<dbReference type="RefSeq" id="XP_006692992.1">
    <property type="nucleotide sequence ID" value="XM_006692929.1"/>
</dbReference>
<dbReference type="PANTHER" id="PTHR23241:SF106">
    <property type="entry name" value="DUF4149 DOMAIN-CONTAINING PROTEIN"/>
    <property type="match status" value="1"/>
</dbReference>
<gene>
    <name evidence="7" type="ORF">CTHT_0025320</name>
</gene>
<dbReference type="HOGENOM" id="CLU_094297_2_0_1"/>
<dbReference type="InterPro" id="IPR025423">
    <property type="entry name" value="TMEM205-like"/>
</dbReference>
<evidence type="ECO:0000256" key="4">
    <source>
        <dbReference type="ARBA" id="ARBA00023136"/>
    </source>
</evidence>
<organism evidence="8">
    <name type="scientific">Chaetomium thermophilum (strain DSM 1495 / CBS 144.50 / IMI 039719)</name>
    <name type="common">Thermochaetoides thermophila</name>
    <dbReference type="NCBI Taxonomy" id="759272"/>
    <lineage>
        <taxon>Eukaryota</taxon>
        <taxon>Fungi</taxon>
        <taxon>Dikarya</taxon>
        <taxon>Ascomycota</taxon>
        <taxon>Pezizomycotina</taxon>
        <taxon>Sordariomycetes</taxon>
        <taxon>Sordariomycetidae</taxon>
        <taxon>Sordariales</taxon>
        <taxon>Chaetomiaceae</taxon>
        <taxon>Thermochaetoides</taxon>
    </lineage>
</organism>
<dbReference type="GeneID" id="18256570"/>
<evidence type="ECO:0000259" key="6">
    <source>
        <dbReference type="Pfam" id="PF13664"/>
    </source>
</evidence>
<evidence type="ECO:0000256" key="3">
    <source>
        <dbReference type="ARBA" id="ARBA00022989"/>
    </source>
</evidence>
<dbReference type="OrthoDB" id="1641132at2759"/>
<proteinExistence type="predicted"/>
<feature type="transmembrane region" description="Helical" evidence="5">
    <location>
        <begin position="192"/>
        <end position="212"/>
    </location>
</feature>
<name>G0S5Y0_CHATD</name>
<evidence type="ECO:0000313" key="8">
    <source>
        <dbReference type="Proteomes" id="UP000008066"/>
    </source>
</evidence>
<sequence length="219" mass="23743">MNQHRVDDFECCCLASAHGRVSRSTLPQSAKTAEAAKRANTMGFLSPAPYHILSYGILLGTTFFHSFIGGIIAFRVLPRPQFSALMAKVFPVYFAMQTTLPLIMVLTYPAPASFPTLSGVTGVLDPTNRWSVATPLSGAFLTALANLVVVGPATTRVMRERKEQEKKDGKKSYDPGPHSPAMQALNKQFSMLHGISSLLNLGTFLSAVAYGYTLSLRLS</sequence>
<keyword evidence="8" id="KW-1185">Reference proteome</keyword>
<evidence type="ECO:0000256" key="5">
    <source>
        <dbReference type="SAM" id="Phobius"/>
    </source>
</evidence>
<dbReference type="OMA" id="PLTSKTM"/>
<keyword evidence="4 5" id="KW-0472">Membrane</keyword>
<evidence type="ECO:0000256" key="1">
    <source>
        <dbReference type="ARBA" id="ARBA00004370"/>
    </source>
</evidence>
<accession>G0S5Y0</accession>
<evidence type="ECO:0000313" key="7">
    <source>
        <dbReference type="EMBL" id="EGS20696.1"/>
    </source>
</evidence>
<dbReference type="EMBL" id="GL988041">
    <property type="protein sequence ID" value="EGS20696.1"/>
    <property type="molecule type" value="Genomic_DNA"/>
</dbReference>
<feature type="transmembrane region" description="Helical" evidence="5">
    <location>
        <begin position="52"/>
        <end position="77"/>
    </location>
</feature>
<evidence type="ECO:0000256" key="2">
    <source>
        <dbReference type="ARBA" id="ARBA00022692"/>
    </source>
</evidence>
<dbReference type="PANTHER" id="PTHR23241">
    <property type="entry name" value="LATE EMBRYOGENESIS ABUNDANT PLANTS LEA-RELATED"/>
    <property type="match status" value="1"/>
</dbReference>